<feature type="transmembrane region" description="Helical" evidence="7">
    <location>
        <begin position="44"/>
        <end position="76"/>
    </location>
</feature>
<evidence type="ECO:0000256" key="6">
    <source>
        <dbReference type="ARBA" id="ARBA00023136"/>
    </source>
</evidence>
<evidence type="ECO:0000256" key="7">
    <source>
        <dbReference type="SAM" id="Phobius"/>
    </source>
</evidence>
<sequence>MTCTLFLSLVILVTCLIGMVYLLQKMLMGMSTRIIYKATDLHPLLSMVVGVGVTMIVQSSSITTSVLTPLVGLGVIRLDTMFPMTLGANIGTTVTGILAAMVSDNITSLQVALAHLMFNITGIVIWYPVPFMRNIPLNAARKLGKATRSYRLFPLIYILVLYFGVPAILIGISTLFEEDTKAYTALGTMLVIFVFLAMVYFVYWWKYQEGESKTTACLATRQKKLITMETLPEDMDYLKSELARLKSHTGLADEVKDDEVAEEDVEEEA</sequence>
<feature type="transmembrane region" description="Helical" evidence="7">
    <location>
        <begin position="182"/>
        <end position="203"/>
    </location>
</feature>
<dbReference type="PANTHER" id="PTHR10010:SF46">
    <property type="entry name" value="SODIUM-DEPENDENT PHOSPHATE TRANSPORT PROTEIN 2B"/>
    <property type="match status" value="1"/>
</dbReference>
<dbReference type="NCBIfam" id="NF037997">
    <property type="entry name" value="Na_Pi_symport"/>
    <property type="match status" value="1"/>
</dbReference>
<evidence type="ECO:0000256" key="3">
    <source>
        <dbReference type="ARBA" id="ARBA00022475"/>
    </source>
</evidence>
<gene>
    <name evidence="8" type="ORF">LDAN0321_LOCUS2706</name>
</gene>
<dbReference type="GO" id="GO:0044341">
    <property type="term" value="P:sodium-dependent phosphate transport"/>
    <property type="evidence" value="ECO:0007669"/>
    <property type="project" value="InterPro"/>
</dbReference>
<dbReference type="AlphaFoldDB" id="A0A7S2NU78"/>
<evidence type="ECO:0000256" key="2">
    <source>
        <dbReference type="ARBA" id="ARBA00005808"/>
    </source>
</evidence>
<protein>
    <submittedName>
        <fullName evidence="8">Uncharacterized protein</fullName>
    </submittedName>
</protein>
<dbReference type="EMBL" id="HBGY01004530">
    <property type="protein sequence ID" value="CAD9560770.1"/>
    <property type="molecule type" value="Transcribed_RNA"/>
</dbReference>
<evidence type="ECO:0000256" key="5">
    <source>
        <dbReference type="ARBA" id="ARBA00022989"/>
    </source>
</evidence>
<name>A0A7S2NU78_9STRA</name>
<reference evidence="8" key="1">
    <citation type="submission" date="2021-01" db="EMBL/GenBank/DDBJ databases">
        <authorList>
            <person name="Corre E."/>
            <person name="Pelletier E."/>
            <person name="Niang G."/>
            <person name="Scheremetjew M."/>
            <person name="Finn R."/>
            <person name="Kale V."/>
            <person name="Holt S."/>
            <person name="Cochrane G."/>
            <person name="Meng A."/>
            <person name="Brown T."/>
            <person name="Cohen L."/>
        </authorList>
    </citation>
    <scope>NUCLEOTIDE SEQUENCE</scope>
    <source>
        <strain evidence="8">B650</strain>
    </source>
</reference>
<accession>A0A7S2NU78</accession>
<keyword evidence="3" id="KW-1003">Cell membrane</keyword>
<keyword evidence="6 7" id="KW-0472">Membrane</keyword>
<dbReference type="InterPro" id="IPR003841">
    <property type="entry name" value="Na/Pi_transpt"/>
</dbReference>
<keyword evidence="4 7" id="KW-0812">Transmembrane</keyword>
<feature type="transmembrane region" description="Helical" evidence="7">
    <location>
        <begin position="111"/>
        <end position="131"/>
    </location>
</feature>
<dbReference type="GO" id="GO:0005886">
    <property type="term" value="C:plasma membrane"/>
    <property type="evidence" value="ECO:0007669"/>
    <property type="project" value="UniProtKB-SubCell"/>
</dbReference>
<comment type="similarity">
    <text evidence="2">Belongs to the SLC34A transporter family.</text>
</comment>
<keyword evidence="5 7" id="KW-1133">Transmembrane helix</keyword>
<comment type="subcellular location">
    <subcellularLocation>
        <location evidence="1">Cell membrane</location>
        <topology evidence="1">Multi-pass membrane protein</topology>
    </subcellularLocation>
</comment>
<feature type="transmembrane region" description="Helical" evidence="7">
    <location>
        <begin position="152"/>
        <end position="176"/>
    </location>
</feature>
<dbReference type="Pfam" id="PF02690">
    <property type="entry name" value="Na_Pi_cotrans"/>
    <property type="match status" value="1"/>
</dbReference>
<evidence type="ECO:0000313" key="8">
    <source>
        <dbReference type="EMBL" id="CAD9560770.1"/>
    </source>
</evidence>
<feature type="transmembrane region" description="Helical" evidence="7">
    <location>
        <begin position="6"/>
        <end position="23"/>
    </location>
</feature>
<organism evidence="8">
    <name type="scientific">Leptocylindrus danicus</name>
    <dbReference type="NCBI Taxonomy" id="163516"/>
    <lineage>
        <taxon>Eukaryota</taxon>
        <taxon>Sar</taxon>
        <taxon>Stramenopiles</taxon>
        <taxon>Ochrophyta</taxon>
        <taxon>Bacillariophyta</taxon>
        <taxon>Coscinodiscophyceae</taxon>
        <taxon>Chaetocerotophycidae</taxon>
        <taxon>Leptocylindrales</taxon>
        <taxon>Leptocylindraceae</taxon>
        <taxon>Leptocylindrus</taxon>
    </lineage>
</organism>
<proteinExistence type="inferred from homology"/>
<dbReference type="GO" id="GO:0005436">
    <property type="term" value="F:sodium:phosphate symporter activity"/>
    <property type="evidence" value="ECO:0007669"/>
    <property type="project" value="InterPro"/>
</dbReference>
<dbReference type="PANTHER" id="PTHR10010">
    <property type="entry name" value="SOLUTE CARRIER FAMILY 34 SODIUM PHOSPHATE , MEMBER 2-RELATED"/>
    <property type="match status" value="1"/>
</dbReference>
<evidence type="ECO:0000256" key="1">
    <source>
        <dbReference type="ARBA" id="ARBA00004651"/>
    </source>
</evidence>
<evidence type="ECO:0000256" key="4">
    <source>
        <dbReference type="ARBA" id="ARBA00022692"/>
    </source>
</evidence>